<evidence type="ECO:0000256" key="16">
    <source>
        <dbReference type="SAM" id="Phobius"/>
    </source>
</evidence>
<evidence type="ECO:0000256" key="11">
    <source>
        <dbReference type="ARBA" id="ARBA00022989"/>
    </source>
</evidence>
<comment type="pathway">
    <text evidence="3">Protein modification; protein ubiquitination.</text>
</comment>
<evidence type="ECO:0000256" key="1">
    <source>
        <dbReference type="ARBA" id="ARBA00000900"/>
    </source>
</evidence>
<evidence type="ECO:0000256" key="6">
    <source>
        <dbReference type="ARBA" id="ARBA00022692"/>
    </source>
</evidence>
<dbReference type="PANTHER" id="PTHR45768">
    <property type="entry name" value="E3 UBIQUITIN-PROTEIN LIGASE RNF13-LIKE"/>
    <property type="match status" value="1"/>
</dbReference>
<feature type="transmembrane region" description="Helical" evidence="16">
    <location>
        <begin position="13"/>
        <end position="39"/>
    </location>
</feature>
<evidence type="ECO:0000256" key="5">
    <source>
        <dbReference type="ARBA" id="ARBA00022679"/>
    </source>
</evidence>
<evidence type="ECO:0000256" key="12">
    <source>
        <dbReference type="ARBA" id="ARBA00023136"/>
    </source>
</evidence>
<evidence type="ECO:0000256" key="8">
    <source>
        <dbReference type="ARBA" id="ARBA00022771"/>
    </source>
</evidence>
<keyword evidence="9" id="KW-0833">Ubl conjugation pathway</keyword>
<gene>
    <name evidence="18" type="ORF">TIFTF001_011692</name>
</gene>
<feature type="compositionally biased region" description="Polar residues" evidence="15">
    <location>
        <begin position="156"/>
        <end position="167"/>
    </location>
</feature>
<keyword evidence="6 16" id="KW-0812">Transmembrane</keyword>
<evidence type="ECO:0000256" key="9">
    <source>
        <dbReference type="ARBA" id="ARBA00022786"/>
    </source>
</evidence>
<dbReference type="SMART" id="SM00184">
    <property type="entry name" value="RING"/>
    <property type="match status" value="1"/>
</dbReference>
<evidence type="ECO:0000256" key="2">
    <source>
        <dbReference type="ARBA" id="ARBA00004167"/>
    </source>
</evidence>
<evidence type="ECO:0000313" key="18">
    <source>
        <dbReference type="EMBL" id="GMN42486.1"/>
    </source>
</evidence>
<keyword evidence="10" id="KW-0862">Zinc</keyword>
<evidence type="ECO:0000256" key="14">
    <source>
        <dbReference type="PROSITE-ProRule" id="PRU00175"/>
    </source>
</evidence>
<keyword evidence="8 14" id="KW-0863">Zinc-finger</keyword>
<evidence type="ECO:0000256" key="7">
    <source>
        <dbReference type="ARBA" id="ARBA00022723"/>
    </source>
</evidence>
<dbReference type="Gramene" id="FCD_00001706-RA">
    <property type="protein sequence ID" value="FCD_00001706-RA:cds"/>
    <property type="gene ID" value="FCD_00001706"/>
</dbReference>
<feature type="region of interest" description="Disordered" evidence="15">
    <location>
        <begin position="207"/>
        <end position="231"/>
    </location>
</feature>
<dbReference type="Pfam" id="PF13639">
    <property type="entry name" value="zf-RING_2"/>
    <property type="match status" value="1"/>
</dbReference>
<dbReference type="Proteomes" id="UP001187192">
    <property type="component" value="Unassembled WGS sequence"/>
</dbReference>
<accession>A0AA88AM73</accession>
<comment type="subcellular location">
    <subcellularLocation>
        <location evidence="2">Membrane</location>
        <topology evidence="2">Single-pass membrane protein</topology>
    </subcellularLocation>
</comment>
<evidence type="ECO:0000256" key="4">
    <source>
        <dbReference type="ARBA" id="ARBA00012483"/>
    </source>
</evidence>
<dbReference type="GO" id="GO:0008270">
    <property type="term" value="F:zinc ion binding"/>
    <property type="evidence" value="ECO:0007669"/>
    <property type="project" value="UniProtKB-KW"/>
</dbReference>
<dbReference type="EMBL" id="BTGU01000014">
    <property type="protein sequence ID" value="GMN42486.1"/>
    <property type="molecule type" value="Genomic_DNA"/>
</dbReference>
<keyword evidence="7" id="KW-0479">Metal-binding</keyword>
<dbReference type="GO" id="GO:0016020">
    <property type="term" value="C:membrane"/>
    <property type="evidence" value="ECO:0007669"/>
    <property type="project" value="UniProtKB-SubCell"/>
</dbReference>
<dbReference type="CDD" id="cd16461">
    <property type="entry name" value="RING-H2_EL5-like"/>
    <property type="match status" value="1"/>
</dbReference>
<feature type="region of interest" description="Disordered" evidence="15">
    <location>
        <begin position="141"/>
        <end position="167"/>
    </location>
</feature>
<keyword evidence="5" id="KW-0808">Transferase</keyword>
<organism evidence="18 19">
    <name type="scientific">Ficus carica</name>
    <name type="common">Common fig</name>
    <dbReference type="NCBI Taxonomy" id="3494"/>
    <lineage>
        <taxon>Eukaryota</taxon>
        <taxon>Viridiplantae</taxon>
        <taxon>Streptophyta</taxon>
        <taxon>Embryophyta</taxon>
        <taxon>Tracheophyta</taxon>
        <taxon>Spermatophyta</taxon>
        <taxon>Magnoliopsida</taxon>
        <taxon>eudicotyledons</taxon>
        <taxon>Gunneridae</taxon>
        <taxon>Pentapetalae</taxon>
        <taxon>rosids</taxon>
        <taxon>fabids</taxon>
        <taxon>Rosales</taxon>
        <taxon>Moraceae</taxon>
        <taxon>Ficeae</taxon>
        <taxon>Ficus</taxon>
    </lineage>
</organism>
<sequence>MITDQVMTVAGQVMAMAIVLSILLLFVGIGMLIFVHVCIVGRALRRGFGNLSVALERGNDGTTFVGNTSMSKDDLEKLPCFEYITKDTAASPVDCAVCLEAFRVGEKCRLLPICKHSFHADCVDAWLLQTPFCPMCRTSADSSKGSGDMSLDMRSGESQTTENISTGRLSDVRIEVVQFGGEMIENNNEFRGNQAMGNAEVGNSVSGVELEERQSNTDRIPLPQSVPELAV</sequence>
<dbReference type="Gene3D" id="3.30.40.10">
    <property type="entry name" value="Zinc/RING finger domain, C3HC4 (zinc finger)"/>
    <property type="match status" value="1"/>
</dbReference>
<reference evidence="18" key="1">
    <citation type="submission" date="2023-07" db="EMBL/GenBank/DDBJ databases">
        <title>draft genome sequence of fig (Ficus carica).</title>
        <authorList>
            <person name="Takahashi T."/>
            <person name="Nishimura K."/>
        </authorList>
    </citation>
    <scope>NUCLEOTIDE SEQUENCE</scope>
</reference>
<dbReference type="InterPro" id="IPR013083">
    <property type="entry name" value="Znf_RING/FYVE/PHD"/>
</dbReference>
<comment type="caution">
    <text evidence="18">The sequence shown here is derived from an EMBL/GenBank/DDBJ whole genome shotgun (WGS) entry which is preliminary data.</text>
</comment>
<name>A0AA88AM73_FICCA</name>
<protein>
    <recommendedName>
        <fullName evidence="4">RING-type E3 ubiquitin transferase</fullName>
        <ecNumber evidence="4">2.3.2.27</ecNumber>
    </recommendedName>
</protein>
<keyword evidence="19" id="KW-1185">Reference proteome</keyword>
<evidence type="ECO:0000259" key="17">
    <source>
        <dbReference type="PROSITE" id="PS50089"/>
    </source>
</evidence>
<evidence type="ECO:0000313" key="19">
    <source>
        <dbReference type="Proteomes" id="UP001187192"/>
    </source>
</evidence>
<evidence type="ECO:0000256" key="15">
    <source>
        <dbReference type="SAM" id="MobiDB-lite"/>
    </source>
</evidence>
<dbReference type="SUPFAM" id="SSF57850">
    <property type="entry name" value="RING/U-box"/>
    <property type="match status" value="1"/>
</dbReference>
<dbReference type="InterPro" id="IPR001841">
    <property type="entry name" value="Znf_RING"/>
</dbReference>
<evidence type="ECO:0000256" key="3">
    <source>
        <dbReference type="ARBA" id="ARBA00004906"/>
    </source>
</evidence>
<evidence type="ECO:0000256" key="13">
    <source>
        <dbReference type="ARBA" id="ARBA00024209"/>
    </source>
</evidence>
<feature type="domain" description="RING-type" evidence="17">
    <location>
        <begin position="95"/>
        <end position="137"/>
    </location>
</feature>
<dbReference type="EC" id="2.3.2.27" evidence="4"/>
<dbReference type="PROSITE" id="PS50089">
    <property type="entry name" value="ZF_RING_2"/>
    <property type="match status" value="1"/>
</dbReference>
<dbReference type="AlphaFoldDB" id="A0AA88AM73"/>
<evidence type="ECO:0000256" key="10">
    <source>
        <dbReference type="ARBA" id="ARBA00022833"/>
    </source>
</evidence>
<dbReference type="PANTHER" id="PTHR45768:SF61">
    <property type="entry name" value="RING-H2 FINGER PROTEIN ATL18"/>
    <property type="match status" value="1"/>
</dbReference>
<keyword evidence="12 16" id="KW-0472">Membrane</keyword>
<dbReference type="GO" id="GO:0061630">
    <property type="term" value="F:ubiquitin protein ligase activity"/>
    <property type="evidence" value="ECO:0007669"/>
    <property type="project" value="UniProtKB-EC"/>
</dbReference>
<dbReference type="FunFam" id="3.30.40.10:FF:000982">
    <property type="entry name" value="RING-H2 finger protein ATL2K"/>
    <property type="match status" value="1"/>
</dbReference>
<proteinExistence type="inferred from homology"/>
<comment type="similarity">
    <text evidence="13">Belongs to the RING-type zinc finger family. ATL subfamily.</text>
</comment>
<comment type="catalytic activity">
    <reaction evidence="1">
        <text>S-ubiquitinyl-[E2 ubiquitin-conjugating enzyme]-L-cysteine + [acceptor protein]-L-lysine = [E2 ubiquitin-conjugating enzyme]-L-cysteine + N(6)-ubiquitinyl-[acceptor protein]-L-lysine.</text>
        <dbReference type="EC" id="2.3.2.27"/>
    </reaction>
</comment>
<keyword evidence="11 16" id="KW-1133">Transmembrane helix</keyword>